<protein>
    <submittedName>
        <fullName evidence="2">Uncharacterized protein</fullName>
    </submittedName>
</protein>
<sequence length="98" mass="10729">MGAPPLFSDLLPDLTLPVLPPGWTEITPPNWLAAPLAVVVVISALLWSGRIRQTVVVNFLVLGMMLPALNLCLFGMAFHLSHGYMTQQLVELLPPWLS</sequence>
<name>A0A9Q3W6C9_9GAMM</name>
<evidence type="ECO:0000256" key="1">
    <source>
        <dbReference type="SAM" id="Phobius"/>
    </source>
</evidence>
<keyword evidence="3" id="KW-1185">Reference proteome</keyword>
<dbReference type="RefSeq" id="WP_233926250.1">
    <property type="nucleotide sequence ID" value="NZ_JAJVKT010000054.1"/>
</dbReference>
<proteinExistence type="predicted"/>
<comment type="caution">
    <text evidence="2">The sequence shown here is derived from an EMBL/GenBank/DDBJ whole genome shotgun (WGS) entry which is preliminary data.</text>
</comment>
<organism evidence="2 3">
    <name type="scientific">Alloalcanivorax xenomutans</name>
    <dbReference type="NCBI Taxonomy" id="1094342"/>
    <lineage>
        <taxon>Bacteria</taxon>
        <taxon>Pseudomonadati</taxon>
        <taxon>Pseudomonadota</taxon>
        <taxon>Gammaproteobacteria</taxon>
        <taxon>Oceanospirillales</taxon>
        <taxon>Alcanivoracaceae</taxon>
        <taxon>Alloalcanivorax</taxon>
    </lineage>
</organism>
<evidence type="ECO:0000313" key="3">
    <source>
        <dbReference type="Proteomes" id="UP001107961"/>
    </source>
</evidence>
<reference evidence="2" key="1">
    <citation type="submission" date="2022-01" db="EMBL/GenBank/DDBJ databases">
        <authorList>
            <person name="Karlyshev A.V."/>
            <person name="Jaspars M."/>
        </authorList>
    </citation>
    <scope>NUCLEOTIDE SEQUENCE</scope>
    <source>
        <strain evidence="2">AGSA3-2</strain>
    </source>
</reference>
<dbReference type="AlphaFoldDB" id="A0A9Q3W6C9"/>
<gene>
    <name evidence="2" type="ORF">LZG35_22125</name>
</gene>
<accession>A0A9Q3W6C9</accession>
<feature type="transmembrane region" description="Helical" evidence="1">
    <location>
        <begin position="31"/>
        <end position="48"/>
    </location>
</feature>
<evidence type="ECO:0000313" key="2">
    <source>
        <dbReference type="EMBL" id="MCE7511340.1"/>
    </source>
</evidence>
<feature type="transmembrane region" description="Helical" evidence="1">
    <location>
        <begin position="55"/>
        <end position="78"/>
    </location>
</feature>
<keyword evidence="1" id="KW-0812">Transmembrane</keyword>
<dbReference type="EMBL" id="JAJVKT010000054">
    <property type="protein sequence ID" value="MCE7511340.1"/>
    <property type="molecule type" value="Genomic_DNA"/>
</dbReference>
<keyword evidence="1" id="KW-1133">Transmembrane helix</keyword>
<keyword evidence="1" id="KW-0472">Membrane</keyword>
<dbReference type="Proteomes" id="UP001107961">
    <property type="component" value="Unassembled WGS sequence"/>
</dbReference>